<evidence type="ECO:0000313" key="3">
    <source>
        <dbReference type="Proteomes" id="UP000005730"/>
    </source>
</evidence>
<protein>
    <submittedName>
        <fullName evidence="2">Uncharacterized protein</fullName>
    </submittedName>
</protein>
<name>H0UQ03_9BACT</name>
<dbReference type="eggNOG" id="ENOG502Z7NP">
    <property type="taxonomic scope" value="Bacteria"/>
</dbReference>
<keyword evidence="3" id="KW-1185">Reference proteome</keyword>
<reference evidence="2 3" key="1">
    <citation type="submission" date="2011-10" db="EMBL/GenBank/DDBJ databases">
        <title>The Noncontiguous Finished genome of Thermanaerovibrio velox DSM 12556.</title>
        <authorList>
            <consortium name="US DOE Joint Genome Institute (JGI-PGF)"/>
            <person name="Lucas S."/>
            <person name="Copeland A."/>
            <person name="Lapidus A."/>
            <person name="Glavina del Rio T."/>
            <person name="Dalin E."/>
            <person name="Tice H."/>
            <person name="Bruce D."/>
            <person name="Goodwin L."/>
            <person name="Pitluck S."/>
            <person name="Peters L."/>
            <person name="Mikhailova N."/>
            <person name="Teshima H."/>
            <person name="Kyrpides N."/>
            <person name="Mavromatis K."/>
            <person name="Ivanova N."/>
            <person name="Markowitz V."/>
            <person name="Cheng J.-F."/>
            <person name="Hugenholtz P."/>
            <person name="Woyke T."/>
            <person name="Wu D."/>
            <person name="Spring S."/>
            <person name="Brambilla E.-M."/>
            <person name="Klenk H.-P."/>
            <person name="Eisen J.A."/>
        </authorList>
    </citation>
    <scope>NUCLEOTIDE SEQUENCE [LARGE SCALE GENOMIC DNA]</scope>
    <source>
        <strain evidence="2 3">DSM 12556</strain>
    </source>
</reference>
<dbReference type="Proteomes" id="UP000005730">
    <property type="component" value="Chromosome"/>
</dbReference>
<proteinExistence type="predicted"/>
<feature type="chain" id="PRO_5003541513" evidence="1">
    <location>
        <begin position="40"/>
        <end position="421"/>
    </location>
</feature>
<evidence type="ECO:0000313" key="2">
    <source>
        <dbReference type="EMBL" id="EHM09632.1"/>
    </source>
</evidence>
<dbReference type="HOGENOM" id="CLU_657097_0_0_0"/>
<keyword evidence="1" id="KW-0732">Signal</keyword>
<evidence type="ECO:0000256" key="1">
    <source>
        <dbReference type="SAM" id="SignalP"/>
    </source>
</evidence>
<feature type="signal peptide" evidence="1">
    <location>
        <begin position="1"/>
        <end position="39"/>
    </location>
</feature>
<dbReference type="STRING" id="926567.TheveDRAFT_0471"/>
<accession>H0UQ03</accession>
<sequence length="421" mass="46964">MGTCSSLSFRAWGVSLLRGAAALAAALLLALGAPSAAFCADVFVHGVPGWLAEGVSRTVSAVWDEMGERRSVEERLKLLDLVCSRLFEGYAFSSAYRDGGLEVRLRPLERVVWSVDVKAGEWREPVDRWLREDLGALKERLQGEVDGVPGEAFLWGRRYLEVLLASLAREMLPGWRLEASPGRGVLEVRAYPSQPLVLAVNPRMRSSTLPAVLMDRVKDEISMGASAFVGLPVEYLRWKAGEAASYVRGLAESGDREEALCLAAKVDLKPAPLGEMDVRVDSRRYVIWAWVAAHAGSDQRSSEGGLHLGRRVQIFPSWDMEAYGEWVLDGRDLSLESRWGLRWQVMRYLWAGVELSYPGAELFFRVDTELLADDFYWYAAWGDGGRRRGGLGRRVSETFSVELYYDSGDEDSLSLKFLNNL</sequence>
<organism evidence="2 3">
    <name type="scientific">Thermanaerovibrio velox DSM 12556</name>
    <dbReference type="NCBI Taxonomy" id="926567"/>
    <lineage>
        <taxon>Bacteria</taxon>
        <taxon>Thermotogati</taxon>
        <taxon>Synergistota</taxon>
        <taxon>Synergistia</taxon>
        <taxon>Synergistales</taxon>
        <taxon>Synergistaceae</taxon>
        <taxon>Thermanaerovibrio</taxon>
    </lineage>
</organism>
<dbReference type="AlphaFoldDB" id="H0UQ03"/>
<gene>
    <name evidence="2" type="ORF">TheveDRAFT_0471</name>
</gene>
<dbReference type="EMBL" id="CM001377">
    <property type="protein sequence ID" value="EHM09632.1"/>
    <property type="molecule type" value="Genomic_DNA"/>
</dbReference>
<dbReference type="RefSeq" id="WP_006583126.1">
    <property type="nucleotide sequence ID" value="NZ_CM001377.1"/>
</dbReference>